<reference evidence="10 11" key="1">
    <citation type="submission" date="2019-03" db="EMBL/GenBank/DDBJ databases">
        <title>San Antonio Military Medical Center submission to MRSN (WRAIR), pending publication.</title>
        <authorList>
            <person name="Blyth D.M."/>
            <person name="Mccarthy S.L."/>
            <person name="Schall S.E."/>
            <person name="Stam J.A."/>
            <person name="Ong A.C."/>
            <person name="Mcgann P.T."/>
        </authorList>
    </citation>
    <scope>NUCLEOTIDE SEQUENCE [LARGE SCALE GENOMIC DNA]</scope>
    <source>
        <strain evidence="10 11">MRSN571793</strain>
    </source>
</reference>
<keyword evidence="11" id="KW-1185">Reference proteome</keyword>
<dbReference type="Gene3D" id="2.40.170.20">
    <property type="entry name" value="TonB-dependent receptor, beta-barrel domain"/>
    <property type="match status" value="1"/>
</dbReference>
<dbReference type="RefSeq" id="WP_134437076.1">
    <property type="nucleotide sequence ID" value="NZ_SOML01000010.1"/>
</dbReference>
<dbReference type="InterPro" id="IPR023996">
    <property type="entry name" value="TonB-dep_OMP_SusC/RagA"/>
</dbReference>
<evidence type="ECO:0000256" key="5">
    <source>
        <dbReference type="ARBA" id="ARBA00023136"/>
    </source>
</evidence>
<evidence type="ECO:0000256" key="7">
    <source>
        <dbReference type="PROSITE-ProRule" id="PRU01360"/>
    </source>
</evidence>
<accession>A0A4Y8KX85</accession>
<dbReference type="OrthoDB" id="1109428at2"/>
<evidence type="ECO:0000256" key="8">
    <source>
        <dbReference type="SAM" id="SignalP"/>
    </source>
</evidence>
<sequence>MKRNTHLLKKPSGLKSLFLMVCLLLITIPAFSQTKTVTGTVTDGAGETLIGVSIMVEGAENGVVTDLHGKYTLSNVPENGILIVSYLGMLPQNIKVNGRAVINVTLKEDSQQLEEFVVIGYGSAKVKDLTAPITVVKGEALASVPSTSPMTALQGKVAGVNVINNGAPGEGPIVQIRGVGSFSDSKPLFVVDGMFYDNINFLNNADIQEMSILKDASAAAIYGVRAANGVVLITTKKGSRNQKARISYDGYIGIQKAANVLELANAKEYATMLLEGNYNAYQAHFKQSIDKYGGSYADSDFHNWTFGADNDWYDHLLRTAAITNHSLNISGGSDNAVYAIGASYIYQDGIMDVDNNYKRLNLRSSLDYDATNWLKVGFSGVFSNSTQQVPNNQAWQKAFNCPPIVALYDETNEKGFPDKYGSPDAIGYTSNFYNPIATAKYFDSSKENYQVLSNFYAQLELIPTKLNFKTNYSYSFLSTQGREFTPAYYVSSWQQSATTQLKKTEDKYYNYIWDNTLTYNDQWAKHKFGAMAGYSMRQEQWRYFEGKANNVPDGADEYWYIKNGNAAGATVTDDGFCYRGLSYFARLNYNYDDKYLLMFTMRADGSSKYQEHWGYFPSVGAAWVVSEEPFMKKQKWANFLKVRASWGRLGNDMVKASDGFASISTGNASSGVFGSSTVAGFQNSTYFSWLKWEVVEESNAGFNIITLDNRLNIDFDYFHRMTKNAVISPLLPFSTTTLAGNYGKILNSGVDVSADWSDKIGKDFSYSIGANISTLRNRVKDLNGHNIIKGGKTVNIVGKEMNSFYGFKMIGVYQTPEEIAADPIAVANGLVPGDLKYADLDGNNILDGNDRTCLGSYIPNFTYGINLGFNYKNIDFQLTTYGQTGAQMFNRKRALRYSSQNYNFDKAQYKNRWTGPGSTNSDPSAAALLKSWNVSDQKYSSYFVENADFFRIQNISLGYTLRNLKLGNYTMSALRLSLTADRPFTTFKANAFSPELSDSQGWDTEVYPLTSTYTFGLRLDF</sequence>
<comment type="caution">
    <text evidence="10">The sequence shown here is derived from an EMBL/GenBank/DDBJ whole genome shotgun (WGS) entry which is preliminary data.</text>
</comment>
<keyword evidence="5 7" id="KW-0472">Membrane</keyword>
<evidence type="ECO:0000259" key="9">
    <source>
        <dbReference type="Pfam" id="PF07715"/>
    </source>
</evidence>
<evidence type="ECO:0000256" key="3">
    <source>
        <dbReference type="ARBA" id="ARBA00022452"/>
    </source>
</evidence>
<comment type="similarity">
    <text evidence="7">Belongs to the TonB-dependent receptor family.</text>
</comment>
<evidence type="ECO:0000256" key="1">
    <source>
        <dbReference type="ARBA" id="ARBA00004571"/>
    </source>
</evidence>
<keyword evidence="6 7" id="KW-0998">Cell outer membrane</keyword>
<gene>
    <name evidence="10" type="ORF">E2605_14955</name>
</gene>
<dbReference type="GO" id="GO:0009279">
    <property type="term" value="C:cell outer membrane"/>
    <property type="evidence" value="ECO:0007669"/>
    <property type="project" value="UniProtKB-SubCell"/>
</dbReference>
<dbReference type="SUPFAM" id="SSF49464">
    <property type="entry name" value="Carboxypeptidase regulatory domain-like"/>
    <property type="match status" value="1"/>
</dbReference>
<evidence type="ECO:0000313" key="10">
    <source>
        <dbReference type="EMBL" id="TFD94667.1"/>
    </source>
</evidence>
<evidence type="ECO:0000313" key="11">
    <source>
        <dbReference type="Proteomes" id="UP000297861"/>
    </source>
</evidence>
<comment type="subcellular location">
    <subcellularLocation>
        <location evidence="1 7">Cell outer membrane</location>
        <topology evidence="1 7">Multi-pass membrane protein</topology>
    </subcellularLocation>
</comment>
<dbReference type="STRING" id="1121485.GCA_000426485_01654"/>
<dbReference type="InterPro" id="IPR012910">
    <property type="entry name" value="Plug_dom"/>
</dbReference>
<dbReference type="Pfam" id="PF07715">
    <property type="entry name" value="Plug"/>
    <property type="match status" value="1"/>
</dbReference>
<name>A0A4Y8KX85_9BACT</name>
<dbReference type="Pfam" id="PF13715">
    <property type="entry name" value="CarbopepD_reg_2"/>
    <property type="match status" value="1"/>
</dbReference>
<dbReference type="InterPro" id="IPR039426">
    <property type="entry name" value="TonB-dep_rcpt-like"/>
</dbReference>
<dbReference type="AlphaFoldDB" id="A0A4Y8KX85"/>
<dbReference type="InterPro" id="IPR023997">
    <property type="entry name" value="TonB-dep_OMP_SusC/RagA_CS"/>
</dbReference>
<dbReference type="EMBL" id="SOML01000010">
    <property type="protein sequence ID" value="TFD94667.1"/>
    <property type="molecule type" value="Genomic_DNA"/>
</dbReference>
<proteinExistence type="inferred from homology"/>
<dbReference type="Proteomes" id="UP000297861">
    <property type="component" value="Unassembled WGS sequence"/>
</dbReference>
<dbReference type="InterPro" id="IPR037066">
    <property type="entry name" value="Plug_dom_sf"/>
</dbReference>
<evidence type="ECO:0000256" key="6">
    <source>
        <dbReference type="ARBA" id="ARBA00023237"/>
    </source>
</evidence>
<dbReference type="Gene3D" id="2.60.40.1120">
    <property type="entry name" value="Carboxypeptidase-like, regulatory domain"/>
    <property type="match status" value="1"/>
</dbReference>
<keyword evidence="4 7" id="KW-0812">Transmembrane</keyword>
<evidence type="ECO:0000256" key="2">
    <source>
        <dbReference type="ARBA" id="ARBA00022448"/>
    </source>
</evidence>
<dbReference type="NCBIfam" id="TIGR04057">
    <property type="entry name" value="SusC_RagA_signa"/>
    <property type="match status" value="1"/>
</dbReference>
<keyword evidence="3 7" id="KW-1134">Transmembrane beta strand</keyword>
<feature type="domain" description="TonB-dependent receptor plug" evidence="9">
    <location>
        <begin position="126"/>
        <end position="230"/>
    </location>
</feature>
<dbReference type="NCBIfam" id="TIGR04056">
    <property type="entry name" value="OMP_RagA_SusC"/>
    <property type="match status" value="1"/>
</dbReference>
<dbReference type="SUPFAM" id="SSF56935">
    <property type="entry name" value="Porins"/>
    <property type="match status" value="1"/>
</dbReference>
<keyword evidence="8" id="KW-0732">Signal</keyword>
<feature type="signal peptide" evidence="8">
    <location>
        <begin position="1"/>
        <end position="32"/>
    </location>
</feature>
<dbReference type="Gene3D" id="2.170.130.10">
    <property type="entry name" value="TonB-dependent receptor, plug domain"/>
    <property type="match status" value="1"/>
</dbReference>
<feature type="chain" id="PRO_5021227104" evidence="8">
    <location>
        <begin position="33"/>
        <end position="1021"/>
    </location>
</feature>
<dbReference type="PROSITE" id="PS52016">
    <property type="entry name" value="TONB_DEPENDENT_REC_3"/>
    <property type="match status" value="1"/>
</dbReference>
<keyword evidence="2 7" id="KW-0813">Transport</keyword>
<protein>
    <submittedName>
        <fullName evidence="10">TonB-dependent receptor</fullName>
    </submittedName>
</protein>
<keyword evidence="10" id="KW-0675">Receptor</keyword>
<organism evidence="10 11">
    <name type="scientific">Dysgonomonas capnocytophagoides</name>
    <dbReference type="NCBI Taxonomy" id="45254"/>
    <lineage>
        <taxon>Bacteria</taxon>
        <taxon>Pseudomonadati</taxon>
        <taxon>Bacteroidota</taxon>
        <taxon>Bacteroidia</taxon>
        <taxon>Bacteroidales</taxon>
        <taxon>Dysgonomonadaceae</taxon>
        <taxon>Dysgonomonas</taxon>
    </lineage>
</organism>
<evidence type="ECO:0000256" key="4">
    <source>
        <dbReference type="ARBA" id="ARBA00022692"/>
    </source>
</evidence>
<dbReference type="InterPro" id="IPR008969">
    <property type="entry name" value="CarboxyPept-like_regulatory"/>
</dbReference>
<dbReference type="InterPro" id="IPR036942">
    <property type="entry name" value="Beta-barrel_TonB_sf"/>
</dbReference>